<keyword evidence="5" id="KW-0223">Dioxygenase</keyword>
<feature type="compositionally biased region" description="Basic residues" evidence="3">
    <location>
        <begin position="437"/>
        <end position="448"/>
    </location>
</feature>
<dbReference type="AlphaFoldDB" id="A0A2U1Q218"/>
<dbReference type="Proteomes" id="UP000245207">
    <property type="component" value="Unassembled WGS sequence"/>
</dbReference>
<protein>
    <submittedName>
        <fullName evidence="5">Alpha-ketoglutarate-dependent dioxygenase AlkB-like protein</fullName>
    </submittedName>
</protein>
<evidence type="ECO:0000256" key="3">
    <source>
        <dbReference type="SAM" id="MobiDB-lite"/>
    </source>
</evidence>
<keyword evidence="2" id="KW-0560">Oxidoreductase</keyword>
<dbReference type="STRING" id="35608.A0A2U1Q218"/>
<dbReference type="EMBL" id="PKPP01000498">
    <property type="protein sequence ID" value="PWA92002.1"/>
    <property type="molecule type" value="Genomic_DNA"/>
</dbReference>
<dbReference type="Pfam" id="PF03171">
    <property type="entry name" value="2OG-FeII_Oxy"/>
    <property type="match status" value="1"/>
</dbReference>
<reference evidence="5 6" key="1">
    <citation type="journal article" date="2018" name="Mol. Plant">
        <title>The genome of Artemisia annua provides insight into the evolution of Asteraceae family and artemisinin biosynthesis.</title>
        <authorList>
            <person name="Shen Q."/>
            <person name="Zhang L."/>
            <person name="Liao Z."/>
            <person name="Wang S."/>
            <person name="Yan T."/>
            <person name="Shi P."/>
            <person name="Liu M."/>
            <person name="Fu X."/>
            <person name="Pan Q."/>
            <person name="Wang Y."/>
            <person name="Lv Z."/>
            <person name="Lu X."/>
            <person name="Zhang F."/>
            <person name="Jiang W."/>
            <person name="Ma Y."/>
            <person name="Chen M."/>
            <person name="Hao X."/>
            <person name="Li L."/>
            <person name="Tang Y."/>
            <person name="Lv G."/>
            <person name="Zhou Y."/>
            <person name="Sun X."/>
            <person name="Brodelius P.E."/>
            <person name="Rose J.K.C."/>
            <person name="Tang K."/>
        </authorList>
    </citation>
    <scope>NUCLEOTIDE SEQUENCE [LARGE SCALE GENOMIC DNA]</scope>
    <source>
        <strain evidence="6">cv. Huhao1</strain>
        <tissue evidence="5">Leaf</tissue>
    </source>
</reference>
<keyword evidence="2" id="KW-0479">Metal-binding</keyword>
<evidence type="ECO:0000259" key="4">
    <source>
        <dbReference type="PROSITE" id="PS51471"/>
    </source>
</evidence>
<organism evidence="5 6">
    <name type="scientific">Artemisia annua</name>
    <name type="common">Sweet wormwood</name>
    <dbReference type="NCBI Taxonomy" id="35608"/>
    <lineage>
        <taxon>Eukaryota</taxon>
        <taxon>Viridiplantae</taxon>
        <taxon>Streptophyta</taxon>
        <taxon>Embryophyta</taxon>
        <taxon>Tracheophyta</taxon>
        <taxon>Spermatophyta</taxon>
        <taxon>Magnoliopsida</taxon>
        <taxon>eudicotyledons</taxon>
        <taxon>Gunneridae</taxon>
        <taxon>Pentapetalae</taxon>
        <taxon>asterids</taxon>
        <taxon>campanulids</taxon>
        <taxon>Asterales</taxon>
        <taxon>Asteraceae</taxon>
        <taxon>Asteroideae</taxon>
        <taxon>Anthemideae</taxon>
        <taxon>Artemisiinae</taxon>
        <taxon>Artemisia</taxon>
    </lineage>
</organism>
<sequence length="466" mass="51830">MKSSQPLANDTIISWYRGEFAAANAIIDALCGHLSKLEEIDKYEGVFGAIHRRRMNWIPVIQMQKYYSIGDVVTELEKVAERRHDGDGGGEEVNGVDSPMSEVTDTGYVEVQPLVENIKICSSQEDWEARRDQIKMTKGFMAKESVKGHMVNVVRGLKLYENILTDTELTRLNDYVNKLLVAGKNGELSGETFIMYNQQSKAVKRELIQFGAPIFGQIKDEATSKSQDSHIEPIPAPLEGVINHLIKYHLISENRRPNSCIINFFDEGEYSQPFLKPPHLDQPISTIVLSESTMAFGRTLVCDKDGNYKGPLMLSLNEGSLLVMRGNSSDMARHVMCQSPTKRISITFFKVRTDSYEKNSSAASAMTVWQPSVPTPYPIPNGTLNGYNSMNVVSKWGVNGAPQLLMLAPLRPMVPSPRRLPRGGTGVFLPSSGASRKPVKHQHGRAQRGRILSLPAPAEPHKISHL</sequence>
<dbReference type="InterPro" id="IPR044861">
    <property type="entry name" value="IPNS-like_FE2OG_OXY"/>
</dbReference>
<dbReference type="InterPro" id="IPR037151">
    <property type="entry name" value="AlkB-like_sf"/>
</dbReference>
<keyword evidence="6" id="KW-1185">Reference proteome</keyword>
<dbReference type="InterPro" id="IPR005123">
    <property type="entry name" value="Oxoglu/Fe-dep_dioxygenase_dom"/>
</dbReference>
<evidence type="ECO:0000313" key="5">
    <source>
        <dbReference type="EMBL" id="PWA92002.1"/>
    </source>
</evidence>
<comment type="caution">
    <text evidence="5">The sequence shown here is derived from an EMBL/GenBank/DDBJ whole genome shotgun (WGS) entry which is preliminary data.</text>
</comment>
<dbReference type="Gene3D" id="2.60.120.590">
    <property type="entry name" value="Alpha-ketoglutarate-dependent dioxygenase AlkB-like"/>
    <property type="match status" value="1"/>
</dbReference>
<comment type="similarity">
    <text evidence="1">Belongs to the alkB family.</text>
</comment>
<evidence type="ECO:0000313" key="6">
    <source>
        <dbReference type="Proteomes" id="UP000245207"/>
    </source>
</evidence>
<accession>A0A2U1Q218</accession>
<dbReference type="SUPFAM" id="SSF51197">
    <property type="entry name" value="Clavaminate synthase-like"/>
    <property type="match status" value="1"/>
</dbReference>
<evidence type="ECO:0000256" key="1">
    <source>
        <dbReference type="ARBA" id="ARBA00007879"/>
    </source>
</evidence>
<feature type="domain" description="Fe2OG dioxygenase" evidence="4">
    <location>
        <begin position="256"/>
        <end position="352"/>
    </location>
</feature>
<name>A0A2U1Q218_ARTAN</name>
<dbReference type="GO" id="GO:0006402">
    <property type="term" value="P:mRNA catabolic process"/>
    <property type="evidence" value="ECO:0007669"/>
    <property type="project" value="InterPro"/>
</dbReference>
<evidence type="ECO:0000256" key="2">
    <source>
        <dbReference type="RuleBase" id="RU003682"/>
    </source>
</evidence>
<comment type="similarity">
    <text evidence="2">Belongs to the iron/ascorbate-dependent oxidoreductase family.</text>
</comment>
<dbReference type="GO" id="GO:0046872">
    <property type="term" value="F:metal ion binding"/>
    <property type="evidence" value="ECO:0007669"/>
    <property type="project" value="UniProtKB-KW"/>
</dbReference>
<feature type="region of interest" description="Disordered" evidence="3">
    <location>
        <begin position="416"/>
        <end position="466"/>
    </location>
</feature>
<dbReference type="GO" id="GO:0032451">
    <property type="term" value="F:demethylase activity"/>
    <property type="evidence" value="ECO:0007669"/>
    <property type="project" value="InterPro"/>
</dbReference>
<dbReference type="PANTHER" id="PTHR31447:SF16">
    <property type="entry name" value="ALPHA-KETOGLUTARATE-DEPENDENT DIOXYGENASE ALKB-LIKE SUPERFAMILY"/>
    <property type="match status" value="1"/>
</dbReference>
<dbReference type="PANTHER" id="PTHR31447">
    <property type="entry name" value="HYDROXYPROLINE-RICH GLYCOPROTEIN FAMILY PROTEIN-RELATED"/>
    <property type="match status" value="1"/>
</dbReference>
<dbReference type="PROSITE" id="PS51471">
    <property type="entry name" value="FE2OG_OXY"/>
    <property type="match status" value="1"/>
</dbReference>
<dbReference type="GO" id="GO:0003729">
    <property type="term" value="F:mRNA binding"/>
    <property type="evidence" value="ECO:0007669"/>
    <property type="project" value="InterPro"/>
</dbReference>
<keyword evidence="2" id="KW-0408">Iron</keyword>
<dbReference type="OrthoDB" id="1916097at2759"/>
<dbReference type="GO" id="GO:0051213">
    <property type="term" value="F:dioxygenase activity"/>
    <property type="evidence" value="ECO:0007669"/>
    <property type="project" value="UniProtKB-KW"/>
</dbReference>
<gene>
    <name evidence="5" type="ORF">CTI12_AA082870</name>
</gene>
<dbReference type="InterPro" id="IPR044842">
    <property type="entry name" value="ALKBH9B/ALKBH10B-like"/>
</dbReference>
<proteinExistence type="inferred from homology"/>